<evidence type="ECO:0000313" key="10">
    <source>
        <dbReference type="Proteomes" id="UP000003494"/>
    </source>
</evidence>
<dbReference type="AlphaFoldDB" id="C4GD26"/>
<sequence length="212" mass="23567">MSRGIRQSKELFMYMIAGLGNPGEKYRHSRHNAGFDTIDRLADQYGICLREMKFEALYGKGLIEGRQVLLVKPTTYMNDSGRSLQQFVRFYQLDPLEDMLVISDDVTLDCGVIRVRKQGSAGGHNGLKSIIACLGTDCFPRVRVGVGKVPTGGDMIAHVLGRIRPEERENMALGEEHAAEAAVMVMEGQIVEAMNRYNGMRPEENSPCKARG</sequence>
<proteinExistence type="inferred from homology"/>
<accession>C4GD26</accession>
<reference evidence="9" key="1">
    <citation type="submission" date="2009-04" db="EMBL/GenBank/DDBJ databases">
        <authorList>
            <person name="Weinstock G."/>
            <person name="Sodergren E."/>
            <person name="Clifton S."/>
            <person name="Fulton L."/>
            <person name="Fulton B."/>
            <person name="Courtney L."/>
            <person name="Fronick C."/>
            <person name="Harrison M."/>
            <person name="Strong C."/>
            <person name="Farmer C."/>
            <person name="Delahaunty K."/>
            <person name="Markovic C."/>
            <person name="Hall O."/>
            <person name="Minx P."/>
            <person name="Tomlinson C."/>
            <person name="Mitreva M."/>
            <person name="Nelson J."/>
            <person name="Hou S."/>
            <person name="Wollam A."/>
            <person name="Pepin K.H."/>
            <person name="Johnson M."/>
            <person name="Bhonagiri V."/>
            <person name="Nash W.E."/>
            <person name="Warren W."/>
            <person name="Chinwalla A."/>
            <person name="Mardis E.R."/>
            <person name="Wilson R.K."/>
        </authorList>
    </citation>
    <scope>NUCLEOTIDE SEQUENCE [LARGE SCALE GENOMIC DNA]</scope>
    <source>
        <strain evidence="9">DSM 14600</strain>
    </source>
</reference>
<dbReference type="GO" id="GO:0000049">
    <property type="term" value="F:tRNA binding"/>
    <property type="evidence" value="ECO:0007669"/>
    <property type="project" value="UniProtKB-UniRule"/>
</dbReference>
<feature type="binding site" evidence="8">
    <location>
        <position position="26"/>
    </location>
    <ligand>
        <name>tRNA</name>
        <dbReference type="ChEBI" id="CHEBI:17843"/>
    </ligand>
</feature>
<feature type="binding site" evidence="8">
    <location>
        <position position="76"/>
    </location>
    <ligand>
        <name>tRNA</name>
        <dbReference type="ChEBI" id="CHEBI:17843"/>
    </ligand>
</feature>
<evidence type="ECO:0000256" key="8">
    <source>
        <dbReference type="HAMAP-Rule" id="MF_00083"/>
    </source>
</evidence>
<comment type="caution">
    <text evidence="9">The sequence shown here is derived from an EMBL/GenBank/DDBJ whole genome shotgun (WGS) entry which is preliminary data.</text>
</comment>
<feature type="binding site" evidence="8">
    <location>
        <position position="125"/>
    </location>
    <ligand>
        <name>tRNA</name>
        <dbReference type="ChEBI" id="CHEBI:17843"/>
    </ligand>
</feature>
<dbReference type="Proteomes" id="UP000003494">
    <property type="component" value="Unassembled WGS sequence"/>
</dbReference>
<keyword evidence="2 8" id="KW-0820">tRNA-binding</keyword>
<dbReference type="NCBIfam" id="TIGR00447">
    <property type="entry name" value="pth"/>
    <property type="match status" value="1"/>
</dbReference>
<dbReference type="HOGENOM" id="CLU_062456_4_2_9"/>
<dbReference type="GO" id="GO:0072344">
    <property type="term" value="P:rescue of stalled ribosome"/>
    <property type="evidence" value="ECO:0007669"/>
    <property type="project" value="UniProtKB-UniRule"/>
</dbReference>
<keyword evidence="4 8" id="KW-0694">RNA-binding</keyword>
<dbReference type="GO" id="GO:0006515">
    <property type="term" value="P:protein quality control for misfolded or incompletely synthesized proteins"/>
    <property type="evidence" value="ECO:0007669"/>
    <property type="project" value="UniProtKB-UniRule"/>
</dbReference>
<evidence type="ECO:0000256" key="2">
    <source>
        <dbReference type="ARBA" id="ARBA00022555"/>
    </source>
</evidence>
<dbReference type="GO" id="GO:0004045">
    <property type="term" value="F:peptidyl-tRNA hydrolase activity"/>
    <property type="evidence" value="ECO:0007669"/>
    <property type="project" value="UniProtKB-UniRule"/>
</dbReference>
<comment type="catalytic activity">
    <reaction evidence="6 8">
        <text>an N-acyl-L-alpha-aminoacyl-tRNA + H2O = an N-acyl-L-amino acid + a tRNA + H(+)</text>
        <dbReference type="Rhea" id="RHEA:54448"/>
        <dbReference type="Rhea" id="RHEA-COMP:10123"/>
        <dbReference type="Rhea" id="RHEA-COMP:13883"/>
        <dbReference type="ChEBI" id="CHEBI:15377"/>
        <dbReference type="ChEBI" id="CHEBI:15378"/>
        <dbReference type="ChEBI" id="CHEBI:59874"/>
        <dbReference type="ChEBI" id="CHEBI:78442"/>
        <dbReference type="ChEBI" id="CHEBI:138191"/>
        <dbReference type="EC" id="3.1.1.29"/>
    </reaction>
</comment>
<feature type="binding site" evidence="8">
    <location>
        <position position="78"/>
    </location>
    <ligand>
        <name>tRNA</name>
        <dbReference type="ChEBI" id="CHEBI:17843"/>
    </ligand>
</feature>
<dbReference type="eggNOG" id="COG0193">
    <property type="taxonomic scope" value="Bacteria"/>
</dbReference>
<evidence type="ECO:0000256" key="4">
    <source>
        <dbReference type="ARBA" id="ARBA00022884"/>
    </source>
</evidence>
<dbReference type="EMBL" id="ACIP02000004">
    <property type="protein sequence ID" value="EEP27876.1"/>
    <property type="molecule type" value="Genomic_DNA"/>
</dbReference>
<evidence type="ECO:0000313" key="9">
    <source>
        <dbReference type="EMBL" id="EEP27876.1"/>
    </source>
</evidence>
<feature type="site" description="Stabilizes the basic form of H active site to accept a proton" evidence="8">
    <location>
        <position position="104"/>
    </location>
</feature>
<evidence type="ECO:0000256" key="1">
    <source>
        <dbReference type="ARBA" id="ARBA00013260"/>
    </source>
</evidence>
<evidence type="ECO:0000256" key="7">
    <source>
        <dbReference type="ARBA" id="ARBA00050038"/>
    </source>
</evidence>
<feature type="site" description="Discriminates between blocked and unblocked aminoacyl-tRNA" evidence="8">
    <location>
        <position position="21"/>
    </location>
</feature>
<gene>
    <name evidence="8 9" type="primary">pth</name>
    <name evidence="9" type="ORF">GCWU000342_01870</name>
</gene>
<dbReference type="EC" id="3.1.1.29" evidence="1 8"/>
<keyword evidence="8" id="KW-0963">Cytoplasm</keyword>
<comment type="function">
    <text evidence="8">Catalyzes the release of premature peptidyl moieties from peptidyl-tRNA molecules trapped in stalled 50S ribosomal subunits, and thus maintains levels of free tRNAs and 50S ribosomes.</text>
</comment>
<keyword evidence="3 8" id="KW-0378">Hydrolase</keyword>
<dbReference type="STRING" id="626523.GCWU000342_01870"/>
<dbReference type="PANTHER" id="PTHR17224">
    <property type="entry name" value="PEPTIDYL-TRNA HYDROLASE"/>
    <property type="match status" value="1"/>
</dbReference>
<dbReference type="Pfam" id="PF01195">
    <property type="entry name" value="Pept_tRNA_hydro"/>
    <property type="match status" value="1"/>
</dbReference>
<evidence type="ECO:0000256" key="5">
    <source>
        <dbReference type="ARBA" id="ARBA00038063"/>
    </source>
</evidence>
<comment type="function">
    <text evidence="8">Hydrolyzes ribosome-free peptidyl-tRNAs (with 1 or more amino acids incorporated), which drop off the ribosome during protein synthesis, or as a result of ribosome stalling.</text>
</comment>
<dbReference type="InterPro" id="IPR001328">
    <property type="entry name" value="Pept_tRNA_hydro"/>
</dbReference>
<dbReference type="GO" id="GO:0005737">
    <property type="term" value="C:cytoplasm"/>
    <property type="evidence" value="ECO:0007669"/>
    <property type="project" value="UniProtKB-SubCell"/>
</dbReference>
<dbReference type="PROSITE" id="PS01196">
    <property type="entry name" value="PEPT_TRNA_HYDROL_2"/>
    <property type="match status" value="1"/>
</dbReference>
<dbReference type="CDD" id="cd00462">
    <property type="entry name" value="PTH"/>
    <property type="match status" value="1"/>
</dbReference>
<comment type="subcellular location">
    <subcellularLocation>
        <location evidence="8">Cytoplasm</location>
    </subcellularLocation>
</comment>
<dbReference type="InterPro" id="IPR018171">
    <property type="entry name" value="Pept_tRNA_hydro_CS"/>
</dbReference>
<dbReference type="HAMAP" id="MF_00083">
    <property type="entry name" value="Pept_tRNA_hydro_bact"/>
    <property type="match status" value="1"/>
</dbReference>
<keyword evidence="10" id="KW-1185">Reference proteome</keyword>
<protein>
    <recommendedName>
        <fullName evidence="7 8">Peptidyl-tRNA hydrolase</fullName>
        <shortName evidence="8">Pth</shortName>
        <ecNumber evidence="1 8">3.1.1.29</ecNumber>
    </recommendedName>
</protein>
<comment type="subunit">
    <text evidence="8">Monomer.</text>
</comment>
<dbReference type="InterPro" id="IPR036416">
    <property type="entry name" value="Pept_tRNA_hydro_sf"/>
</dbReference>
<evidence type="ECO:0000256" key="3">
    <source>
        <dbReference type="ARBA" id="ARBA00022801"/>
    </source>
</evidence>
<organism evidence="9 10">
    <name type="scientific">Shuttleworthella satelles DSM 14600</name>
    <dbReference type="NCBI Taxonomy" id="626523"/>
    <lineage>
        <taxon>Bacteria</taxon>
        <taxon>Bacillati</taxon>
        <taxon>Bacillota</taxon>
        <taxon>Clostridia</taxon>
        <taxon>Lachnospirales</taxon>
        <taxon>Lachnospiraceae</taxon>
        <taxon>Shuttleworthella</taxon>
    </lineage>
</organism>
<comment type="similarity">
    <text evidence="5 8">Belongs to the PTH family.</text>
</comment>
<evidence type="ECO:0000256" key="6">
    <source>
        <dbReference type="ARBA" id="ARBA00048707"/>
    </source>
</evidence>
<dbReference type="FunFam" id="3.40.50.1470:FF:000001">
    <property type="entry name" value="Peptidyl-tRNA hydrolase"/>
    <property type="match status" value="1"/>
</dbReference>
<name>C4GD26_9FIRM</name>
<dbReference type="Gene3D" id="3.40.50.1470">
    <property type="entry name" value="Peptidyl-tRNA hydrolase"/>
    <property type="match status" value="1"/>
</dbReference>
<feature type="active site" description="Proton acceptor" evidence="8">
    <location>
        <position position="31"/>
    </location>
</feature>
<dbReference type="SUPFAM" id="SSF53178">
    <property type="entry name" value="Peptidyl-tRNA hydrolase-like"/>
    <property type="match status" value="1"/>
</dbReference>
<dbReference type="PANTHER" id="PTHR17224:SF1">
    <property type="entry name" value="PEPTIDYL-TRNA HYDROLASE"/>
    <property type="match status" value="1"/>
</dbReference>